<dbReference type="EC" id="1.14.-.-" evidence="1"/>
<comment type="similarity">
    <text evidence="1">Belongs to the TrhO family.</text>
</comment>
<dbReference type="Proteomes" id="UP000545386">
    <property type="component" value="Unassembled WGS sequence"/>
</dbReference>
<dbReference type="Pfam" id="PF00581">
    <property type="entry name" value="Rhodanese"/>
    <property type="match status" value="1"/>
</dbReference>
<dbReference type="GO" id="GO:0016705">
    <property type="term" value="F:oxidoreductase activity, acting on paired donors, with incorporation or reduction of molecular oxygen"/>
    <property type="evidence" value="ECO:0007669"/>
    <property type="project" value="UniProtKB-UniRule"/>
</dbReference>
<protein>
    <recommendedName>
        <fullName evidence="1">tRNA uridine(34) hydroxylase</fullName>
        <ecNumber evidence="1">1.14.-.-</ecNumber>
    </recommendedName>
    <alternativeName>
        <fullName evidence="1">tRNA hydroxylation protein O</fullName>
    </alternativeName>
</protein>
<keyword evidence="1" id="KW-0560">Oxidoreductase</keyword>
<dbReference type="Gene3D" id="3.40.250.10">
    <property type="entry name" value="Rhodanese-like domain"/>
    <property type="match status" value="1"/>
</dbReference>
<sequence>MAQFLVAALYKFVRLDNFRDMQAPLLEVCQNNDVTGTLLLAQEGINGTIAGPEAGIRAVLAYLHADPRLATLTHKESWADKQPFYRMKVKLKREIVTMGIPNVEAETRAGKYVKPEDWNQLITDPDVVVVDTRNDYEVAIGTFKGAVNPETVSFTQFPDWVKQESTDGGVLRQKKKVAMFCTGGIRCEKSTAYLRSQGFDEVYHLEGGILKYLETVPEAQSLWDGECFVFDERVSVVHGLDQGSYELCRACRFPLSDADKLSPHFEAGVSCPHCHDKHTDEQKQRFRERQKQTELAAQRRERHIGAHLEAQKAAKAAAKEKARLAALAGQKGK</sequence>
<comment type="function">
    <text evidence="1">Catalyzes oxygen-dependent 5-hydroxyuridine (ho5U) modification at position 34 in tRNAs.</text>
</comment>
<dbReference type="InterPro" id="IPR040503">
    <property type="entry name" value="TRHO_N"/>
</dbReference>
<dbReference type="Gene3D" id="3.30.70.100">
    <property type="match status" value="1"/>
</dbReference>
<proteinExistence type="inferred from homology"/>
<dbReference type="PANTHER" id="PTHR43268">
    <property type="entry name" value="THIOSULFATE SULFURTRANSFERASE/RHODANESE-LIKE DOMAIN-CONTAINING PROTEIN 2"/>
    <property type="match status" value="1"/>
</dbReference>
<evidence type="ECO:0000256" key="1">
    <source>
        <dbReference type="HAMAP-Rule" id="MF_00469"/>
    </source>
</evidence>
<dbReference type="EMBL" id="JACJUU010000004">
    <property type="protein sequence ID" value="MBC2769641.1"/>
    <property type="molecule type" value="Genomic_DNA"/>
</dbReference>
<dbReference type="GO" id="GO:0016740">
    <property type="term" value="F:transferase activity"/>
    <property type="evidence" value="ECO:0007669"/>
    <property type="project" value="UniProtKB-KW"/>
</dbReference>
<dbReference type="HAMAP" id="MF_00469">
    <property type="entry name" value="TrhO"/>
    <property type="match status" value="1"/>
</dbReference>
<dbReference type="SUPFAM" id="SSF52821">
    <property type="entry name" value="Rhodanese/Cell cycle control phosphatase"/>
    <property type="match status" value="1"/>
</dbReference>
<dbReference type="PROSITE" id="PS50206">
    <property type="entry name" value="RHODANESE_3"/>
    <property type="match status" value="1"/>
</dbReference>
<name>A0A842HQW0_9BURK</name>
<evidence type="ECO:0000313" key="4">
    <source>
        <dbReference type="Proteomes" id="UP000545386"/>
    </source>
</evidence>
<dbReference type="NCBIfam" id="NF001136">
    <property type="entry name" value="PRK00142.1-4"/>
    <property type="match status" value="1"/>
</dbReference>
<feature type="domain" description="Rhodanese" evidence="2">
    <location>
        <begin position="123"/>
        <end position="221"/>
    </location>
</feature>
<organism evidence="3 4">
    <name type="scientific">Pusillimonas minor</name>
    <dbReference type="NCBI Taxonomy" id="2697024"/>
    <lineage>
        <taxon>Bacteria</taxon>
        <taxon>Pseudomonadati</taxon>
        <taxon>Pseudomonadota</taxon>
        <taxon>Betaproteobacteria</taxon>
        <taxon>Burkholderiales</taxon>
        <taxon>Alcaligenaceae</taxon>
        <taxon>Pusillimonas</taxon>
    </lineage>
</organism>
<dbReference type="AlphaFoldDB" id="A0A842HQW0"/>
<dbReference type="InterPro" id="IPR020936">
    <property type="entry name" value="TrhO"/>
</dbReference>
<accession>A0A842HQW0</accession>
<gene>
    <name evidence="1" type="primary">trhO</name>
    <name evidence="3" type="ORF">GTU67_06900</name>
</gene>
<dbReference type="GO" id="GO:0006400">
    <property type="term" value="P:tRNA modification"/>
    <property type="evidence" value="ECO:0007669"/>
    <property type="project" value="UniProtKB-UniRule"/>
</dbReference>
<dbReference type="Pfam" id="PF17773">
    <property type="entry name" value="UPF0176_N"/>
    <property type="match status" value="1"/>
</dbReference>
<keyword evidence="4" id="KW-1185">Reference proteome</keyword>
<comment type="catalytic activity">
    <reaction evidence="1">
        <text>uridine(34) in tRNA + AH2 + O2 = 5-hydroxyuridine(34) in tRNA + A + H2O</text>
        <dbReference type="Rhea" id="RHEA:64224"/>
        <dbReference type="Rhea" id="RHEA-COMP:11727"/>
        <dbReference type="Rhea" id="RHEA-COMP:13381"/>
        <dbReference type="ChEBI" id="CHEBI:13193"/>
        <dbReference type="ChEBI" id="CHEBI:15377"/>
        <dbReference type="ChEBI" id="CHEBI:15379"/>
        <dbReference type="ChEBI" id="CHEBI:17499"/>
        <dbReference type="ChEBI" id="CHEBI:65315"/>
        <dbReference type="ChEBI" id="CHEBI:136877"/>
    </reaction>
</comment>
<dbReference type="RefSeq" id="WP_185779371.1">
    <property type="nucleotide sequence ID" value="NZ_JACJUU010000004.1"/>
</dbReference>
<dbReference type="CDD" id="cd01518">
    <property type="entry name" value="RHOD_YceA"/>
    <property type="match status" value="1"/>
</dbReference>
<dbReference type="InterPro" id="IPR001763">
    <property type="entry name" value="Rhodanese-like_dom"/>
</dbReference>
<keyword evidence="1" id="KW-0819">tRNA processing</keyword>
<evidence type="ECO:0000313" key="3">
    <source>
        <dbReference type="EMBL" id="MBC2769641.1"/>
    </source>
</evidence>
<keyword evidence="3" id="KW-0808">Transferase</keyword>
<comment type="caution">
    <text evidence="3">The sequence shown here is derived from an EMBL/GenBank/DDBJ whole genome shotgun (WGS) entry which is preliminary data.</text>
</comment>
<dbReference type="PANTHER" id="PTHR43268:SF3">
    <property type="entry name" value="RHODANESE-LIKE DOMAIN-CONTAINING PROTEIN 7-RELATED"/>
    <property type="match status" value="1"/>
</dbReference>
<dbReference type="SMART" id="SM00450">
    <property type="entry name" value="RHOD"/>
    <property type="match status" value="1"/>
</dbReference>
<evidence type="ECO:0000259" key="2">
    <source>
        <dbReference type="PROSITE" id="PS50206"/>
    </source>
</evidence>
<dbReference type="InterPro" id="IPR036873">
    <property type="entry name" value="Rhodanese-like_dom_sf"/>
</dbReference>
<reference evidence="3 4" key="1">
    <citation type="submission" date="2020-08" db="EMBL/GenBank/DDBJ databases">
        <title>Paraeoetvoesia sp. YC-7-48 draft genome sequence.</title>
        <authorList>
            <person name="Yao L."/>
        </authorList>
    </citation>
    <scope>NUCLEOTIDE SEQUENCE [LARGE SCALE GENOMIC DNA]</scope>
    <source>
        <strain evidence="4">YC-7-48</strain>
    </source>
</reference>